<evidence type="ECO:0000313" key="3">
    <source>
        <dbReference type="Proteomes" id="UP001552299"/>
    </source>
</evidence>
<organism evidence="2 3">
    <name type="scientific">Dendrobium thyrsiflorum</name>
    <name type="common">Pinecone-like raceme dendrobium</name>
    <name type="synonym">Orchid</name>
    <dbReference type="NCBI Taxonomy" id="117978"/>
    <lineage>
        <taxon>Eukaryota</taxon>
        <taxon>Viridiplantae</taxon>
        <taxon>Streptophyta</taxon>
        <taxon>Embryophyta</taxon>
        <taxon>Tracheophyta</taxon>
        <taxon>Spermatophyta</taxon>
        <taxon>Magnoliopsida</taxon>
        <taxon>Liliopsida</taxon>
        <taxon>Asparagales</taxon>
        <taxon>Orchidaceae</taxon>
        <taxon>Epidendroideae</taxon>
        <taxon>Malaxideae</taxon>
        <taxon>Dendrobiinae</taxon>
        <taxon>Dendrobium</taxon>
    </lineage>
</organism>
<feature type="region of interest" description="Disordered" evidence="1">
    <location>
        <begin position="1"/>
        <end position="96"/>
    </location>
</feature>
<feature type="compositionally biased region" description="Basic and acidic residues" evidence="1">
    <location>
        <begin position="115"/>
        <end position="126"/>
    </location>
</feature>
<accession>A0ABD0UPT1</accession>
<comment type="caution">
    <text evidence="2">The sequence shown here is derived from an EMBL/GenBank/DDBJ whole genome shotgun (WGS) entry which is preliminary data.</text>
</comment>
<dbReference type="AlphaFoldDB" id="A0ABD0UPT1"/>
<evidence type="ECO:0000313" key="2">
    <source>
        <dbReference type="EMBL" id="KAL0914837.1"/>
    </source>
</evidence>
<name>A0ABD0UPT1_DENTH</name>
<gene>
    <name evidence="2" type="ORF">M5K25_015222</name>
</gene>
<feature type="region of interest" description="Disordered" evidence="1">
    <location>
        <begin position="111"/>
        <end position="152"/>
    </location>
</feature>
<reference evidence="2 3" key="1">
    <citation type="journal article" date="2024" name="Plant Biotechnol. J.">
        <title>Dendrobium thyrsiflorum genome and its molecular insights into genes involved in important horticultural traits.</title>
        <authorList>
            <person name="Chen B."/>
            <person name="Wang J.Y."/>
            <person name="Zheng P.J."/>
            <person name="Li K.L."/>
            <person name="Liang Y.M."/>
            <person name="Chen X.F."/>
            <person name="Zhang C."/>
            <person name="Zhao X."/>
            <person name="He X."/>
            <person name="Zhang G.Q."/>
            <person name="Liu Z.J."/>
            <person name="Xu Q."/>
        </authorList>
    </citation>
    <scope>NUCLEOTIDE SEQUENCE [LARGE SCALE GENOMIC DNA]</scope>
    <source>
        <strain evidence="2">GZMU011</strain>
    </source>
</reference>
<feature type="compositionally biased region" description="Basic and acidic residues" evidence="1">
    <location>
        <begin position="1"/>
        <end position="29"/>
    </location>
</feature>
<evidence type="ECO:0000256" key="1">
    <source>
        <dbReference type="SAM" id="MobiDB-lite"/>
    </source>
</evidence>
<keyword evidence="3" id="KW-1185">Reference proteome</keyword>
<dbReference type="EMBL" id="JANQDX010000012">
    <property type="protein sequence ID" value="KAL0914837.1"/>
    <property type="molecule type" value="Genomic_DNA"/>
</dbReference>
<dbReference type="Proteomes" id="UP001552299">
    <property type="component" value="Unassembled WGS sequence"/>
</dbReference>
<sequence>MWGSISHERKPPWKEKKRKEEEGGEREGGRGCAYIASEEEQPLRQVGGSKASASLGFANSSQRGRVRQGPRAGAGKATRDGWASTPLGAREQGRGCASWISRVGVTGKLRLGLPDAKREWEPEKSFRLGSSDESPSGEKRVAARATKIRQRE</sequence>
<proteinExistence type="predicted"/>
<protein>
    <submittedName>
        <fullName evidence="2">Uncharacterized protein</fullName>
    </submittedName>
</protein>